<dbReference type="OrthoDB" id="5503003at2"/>
<keyword evidence="1" id="KW-0812">Transmembrane</keyword>
<evidence type="ECO:0000313" key="3">
    <source>
        <dbReference type="Proteomes" id="UP000321595"/>
    </source>
</evidence>
<evidence type="ECO:0000313" key="2">
    <source>
        <dbReference type="EMBL" id="QED27267.1"/>
    </source>
</evidence>
<dbReference type="AlphaFoldDB" id="A0A5B8XQ95"/>
<accession>A0A5B8XQ95</accession>
<keyword evidence="1" id="KW-0472">Membrane</keyword>
<dbReference type="Proteomes" id="UP000321595">
    <property type="component" value="Chromosome"/>
</dbReference>
<feature type="transmembrane region" description="Helical" evidence="1">
    <location>
        <begin position="23"/>
        <end position="41"/>
    </location>
</feature>
<gene>
    <name evidence="2" type="ORF">FRD01_08430</name>
</gene>
<dbReference type="EMBL" id="CP042467">
    <property type="protein sequence ID" value="QED27267.1"/>
    <property type="molecule type" value="Genomic_DNA"/>
</dbReference>
<dbReference type="KEGG" id="bbae:FRD01_08430"/>
<proteinExistence type="predicted"/>
<reference evidence="2 3" key="1">
    <citation type="submission" date="2019-08" db="EMBL/GenBank/DDBJ databases">
        <authorList>
            <person name="Liang Q."/>
        </authorList>
    </citation>
    <scope>NUCLEOTIDE SEQUENCE [LARGE SCALE GENOMIC DNA]</scope>
    <source>
        <strain evidence="2 3">V1718</strain>
    </source>
</reference>
<evidence type="ECO:0008006" key="4">
    <source>
        <dbReference type="Google" id="ProtNLM"/>
    </source>
</evidence>
<evidence type="ECO:0000256" key="1">
    <source>
        <dbReference type="SAM" id="Phobius"/>
    </source>
</evidence>
<keyword evidence="3" id="KW-1185">Reference proteome</keyword>
<organism evidence="2 3">
    <name type="scientific">Microvenator marinus</name>
    <dbReference type="NCBI Taxonomy" id="2600177"/>
    <lineage>
        <taxon>Bacteria</taxon>
        <taxon>Deltaproteobacteria</taxon>
        <taxon>Bradymonadales</taxon>
        <taxon>Microvenatoraceae</taxon>
        <taxon>Microvenator</taxon>
    </lineage>
</organism>
<protein>
    <recommendedName>
        <fullName evidence="4">General secretion pathway protein M</fullName>
    </recommendedName>
</protein>
<sequence length="198" mass="22244">MKKPVQKPKGSVLSSMSERDRKLLMLFPVIIGVALMAILGIKYSQSIDAIEAETQRHRAALDYLSQEVPAYLERQSGAKVARSHKEMTEEQLKTNDIKLTSFVAEHASKAEITITSYDEDEMPFGGSAKGEGPIITERQLRIEIREAEMAKLLDLLDRIEKSDQPVFIKRLDIRDVRAKGSVRAIVTVSTFIQKEKAT</sequence>
<name>A0A5B8XQ95_9DELT</name>
<dbReference type="RefSeq" id="WP_146958952.1">
    <property type="nucleotide sequence ID" value="NZ_CP042467.1"/>
</dbReference>
<keyword evidence="1" id="KW-1133">Transmembrane helix</keyword>